<dbReference type="AlphaFoldDB" id="A0A2P6PI96"/>
<evidence type="ECO:0000313" key="10">
    <source>
        <dbReference type="EMBL" id="PRQ21644.1"/>
    </source>
</evidence>
<evidence type="ECO:0000256" key="2">
    <source>
        <dbReference type="ARBA" id="ARBA00022552"/>
    </source>
</evidence>
<organism evidence="10 11">
    <name type="scientific">Rosa chinensis</name>
    <name type="common">China rose</name>
    <dbReference type="NCBI Taxonomy" id="74649"/>
    <lineage>
        <taxon>Eukaryota</taxon>
        <taxon>Viridiplantae</taxon>
        <taxon>Streptophyta</taxon>
        <taxon>Embryophyta</taxon>
        <taxon>Tracheophyta</taxon>
        <taxon>Spermatophyta</taxon>
        <taxon>Magnoliopsida</taxon>
        <taxon>eudicotyledons</taxon>
        <taxon>Gunneridae</taxon>
        <taxon>Pentapetalae</taxon>
        <taxon>rosids</taxon>
        <taxon>fabids</taxon>
        <taxon>Rosales</taxon>
        <taxon>Rosaceae</taxon>
        <taxon>Rosoideae</taxon>
        <taxon>Rosoideae incertae sedis</taxon>
        <taxon>Rosa</taxon>
    </lineage>
</organism>
<comment type="function">
    <text evidence="6">Required for maturation of ribosomal RNAs and formation of the large ribosomal subunit.</text>
</comment>
<accession>A0A2P6PI96</accession>
<evidence type="ECO:0000256" key="1">
    <source>
        <dbReference type="ARBA" id="ARBA00022517"/>
    </source>
</evidence>
<dbReference type="SUPFAM" id="SSF50978">
    <property type="entry name" value="WD40 repeat-like"/>
    <property type="match status" value="1"/>
</dbReference>
<dbReference type="SMART" id="SM00320">
    <property type="entry name" value="WD40"/>
    <property type="match status" value="5"/>
</dbReference>
<gene>
    <name evidence="10" type="ORF">RchiOBHm_Chr7g0241541</name>
</gene>
<dbReference type="STRING" id="74649.A0A2P6PI96"/>
<keyword evidence="1 6" id="KW-0690">Ribosome biogenesis</keyword>
<dbReference type="GO" id="GO:0043021">
    <property type="term" value="F:ribonucleoprotein complex binding"/>
    <property type="evidence" value="ECO:0007669"/>
    <property type="project" value="UniProtKB-UniRule"/>
</dbReference>
<dbReference type="InterPro" id="IPR015943">
    <property type="entry name" value="WD40/YVTN_repeat-like_dom_sf"/>
</dbReference>
<evidence type="ECO:0000256" key="4">
    <source>
        <dbReference type="ARBA" id="ARBA00022737"/>
    </source>
</evidence>
<reference evidence="10 11" key="1">
    <citation type="journal article" date="2018" name="Nat. Genet.">
        <title>The Rosa genome provides new insights in the design of modern roses.</title>
        <authorList>
            <person name="Bendahmane M."/>
        </authorList>
    </citation>
    <scope>NUCLEOTIDE SEQUENCE [LARGE SCALE GENOMIC DNA]</scope>
    <source>
        <strain evidence="11">cv. Old Blush</strain>
    </source>
</reference>
<dbReference type="PROSITE" id="PS50082">
    <property type="entry name" value="WD_REPEATS_2"/>
    <property type="match status" value="1"/>
</dbReference>
<evidence type="ECO:0000256" key="5">
    <source>
        <dbReference type="ARBA" id="ARBA00023242"/>
    </source>
</evidence>
<dbReference type="Gramene" id="PRQ21644">
    <property type="protein sequence ID" value="PRQ21644"/>
    <property type="gene ID" value="RchiOBHm_Chr7g0241541"/>
</dbReference>
<sequence length="671" mass="76747">MSGGEGSDLEDYPSIRDRDSEDEESGSSENEGELYTSRNDGLAIDHGNEEESDSSGLHEAVEESDSSEDEVAPRNTIGAVPLEWYRDEKHIGYDLTGKKIKKKEREDKLQSFLASADDSKNWRKFLDEYNDEEVEVTKEDMKTINRLLEGKAPHGDFDPYAPYVDWFKWDDSKHPLSNAPEPKRRFIPSKSESKLVKRLVLAIRKGLIKPTKDEEEEEESVYPLWGDDSNSTEKDGSHLSYIPAPKPKLPGYEESFNPPPEFIPTQEEIDAYQLMYEEDRPKFIPKRFTSMRSIPAYENAIKECFERCLDLYLCPRVRKKRINIDPESLKPKLPSRKDLKPYPVKCYLEYRGHKDTVTSVSTEASGQWIASGSSDGTVRIWEVETGRCLKLWEIGEAVTYVAWNPNPEYSVLAVSVLCLQWNGIVEETTFQRWCQQISFLVSKYHICSLSLSLSLISLTHFFCMIQLVISLHFLDLALRQSKSIFMHRLSQKSTQTFSIKLGGLAVTSVFHPVRSHIFISTKKTIRQYDLVKGKQIRKLDTGLKEISSIAAHPSGDHVIVGSREGKFCWFDMDLSTKKPYLIRQWHKKDINNVSIHRLYPLFATCSDDCAVQVSHGMVYSDLNQNPLIVPLEILRGHASSDGRGVMDCKFHPRQPWLFTAGADSVIRLYCD</sequence>
<evidence type="ECO:0000256" key="7">
    <source>
        <dbReference type="PROSITE-ProRule" id="PRU00221"/>
    </source>
</evidence>
<evidence type="ECO:0000313" key="11">
    <source>
        <dbReference type="Proteomes" id="UP000238479"/>
    </source>
</evidence>
<feature type="region of interest" description="Disordered" evidence="8">
    <location>
        <begin position="1"/>
        <end position="79"/>
    </location>
</feature>
<keyword evidence="2 6" id="KW-0698">rRNA processing</keyword>
<dbReference type="GO" id="GO:0030687">
    <property type="term" value="C:preribosome, large subunit precursor"/>
    <property type="evidence" value="ECO:0007669"/>
    <property type="project" value="UniProtKB-UniRule"/>
</dbReference>
<dbReference type="Pfam" id="PF08145">
    <property type="entry name" value="BOP1NT"/>
    <property type="match status" value="1"/>
</dbReference>
<dbReference type="Gene3D" id="2.130.10.10">
    <property type="entry name" value="YVTN repeat-like/Quinoprotein amine dehydrogenase"/>
    <property type="match status" value="2"/>
</dbReference>
<proteinExistence type="inferred from homology"/>
<evidence type="ECO:0000256" key="6">
    <source>
        <dbReference type="HAMAP-Rule" id="MF_03027"/>
    </source>
</evidence>
<keyword evidence="3 7" id="KW-0853">WD repeat</keyword>
<keyword evidence="11" id="KW-1185">Reference proteome</keyword>
<dbReference type="InterPro" id="IPR019775">
    <property type="entry name" value="WD40_repeat_CS"/>
</dbReference>
<feature type="repeat" description="WD" evidence="7">
    <location>
        <begin position="350"/>
        <end position="391"/>
    </location>
</feature>
<dbReference type="InterPro" id="IPR028598">
    <property type="entry name" value="BOP1/Erb1"/>
</dbReference>
<dbReference type="Pfam" id="PF00400">
    <property type="entry name" value="WD40"/>
    <property type="match status" value="2"/>
</dbReference>
<evidence type="ECO:0000256" key="3">
    <source>
        <dbReference type="ARBA" id="ARBA00022574"/>
    </source>
</evidence>
<dbReference type="GO" id="GO:0070545">
    <property type="term" value="C:PeBoW complex"/>
    <property type="evidence" value="ECO:0007669"/>
    <property type="project" value="TreeGrafter"/>
</dbReference>
<evidence type="ECO:0000259" key="9">
    <source>
        <dbReference type="SMART" id="SM01035"/>
    </source>
</evidence>
<dbReference type="GO" id="GO:0000466">
    <property type="term" value="P:maturation of 5.8S rRNA from tricistronic rRNA transcript (SSU-rRNA, 5.8S rRNA, LSU-rRNA)"/>
    <property type="evidence" value="ECO:0007669"/>
    <property type="project" value="UniProtKB-UniRule"/>
</dbReference>
<dbReference type="InterPro" id="IPR012953">
    <property type="entry name" value="BOP1_N_dom"/>
</dbReference>
<feature type="domain" description="BOP1 N-terminal" evidence="9">
    <location>
        <begin position="85"/>
        <end position="343"/>
    </location>
</feature>
<dbReference type="PROSITE" id="PS00678">
    <property type="entry name" value="WD_REPEATS_1"/>
    <property type="match status" value="1"/>
</dbReference>
<feature type="region of interest" description="Disordered" evidence="8">
    <location>
        <begin position="212"/>
        <end position="237"/>
    </location>
</feature>
<feature type="compositionally biased region" description="Acidic residues" evidence="8">
    <location>
        <begin position="20"/>
        <end position="32"/>
    </location>
</feature>
<dbReference type="OMA" id="LEVANPM"/>
<dbReference type="GO" id="GO:0000463">
    <property type="term" value="P:maturation of LSU-rRNA from tricistronic rRNA transcript (SSU-rRNA, 5.8S rRNA, LSU-rRNA)"/>
    <property type="evidence" value="ECO:0007669"/>
    <property type="project" value="UniProtKB-UniRule"/>
</dbReference>
<dbReference type="PANTHER" id="PTHR17605:SF0">
    <property type="entry name" value="RIBOSOME BIOGENESIS PROTEIN BOP1"/>
    <property type="match status" value="1"/>
</dbReference>
<dbReference type="HAMAP" id="MF_03027">
    <property type="entry name" value="BOP1"/>
    <property type="match status" value="1"/>
</dbReference>
<name>A0A2P6PI96_ROSCH</name>
<dbReference type="InterPro" id="IPR036322">
    <property type="entry name" value="WD40_repeat_dom_sf"/>
</dbReference>
<comment type="caution">
    <text evidence="10">The sequence shown here is derived from an EMBL/GenBank/DDBJ whole genome shotgun (WGS) entry which is preliminary data.</text>
</comment>
<evidence type="ECO:0000256" key="8">
    <source>
        <dbReference type="SAM" id="MobiDB-lite"/>
    </source>
</evidence>
<dbReference type="EMBL" id="PDCK01000045">
    <property type="protein sequence ID" value="PRQ21644.1"/>
    <property type="molecule type" value="Genomic_DNA"/>
</dbReference>
<keyword evidence="5 6" id="KW-0539">Nucleus</keyword>
<comment type="similarity">
    <text evidence="6">Belongs to the WD repeat BOP1/ERB1 family.</text>
</comment>
<dbReference type="GO" id="GO:0005654">
    <property type="term" value="C:nucleoplasm"/>
    <property type="evidence" value="ECO:0007669"/>
    <property type="project" value="UniProtKB-SubCell"/>
</dbReference>
<protein>
    <recommendedName>
        <fullName evidence="6">Ribosome biogenesis protein BOP1 homolog</fullName>
    </recommendedName>
</protein>
<dbReference type="InterPro" id="IPR001680">
    <property type="entry name" value="WD40_rpt"/>
</dbReference>
<comment type="subcellular location">
    <subcellularLocation>
        <location evidence="6">Nucleus</location>
        <location evidence="6">Nucleolus</location>
    </subcellularLocation>
    <subcellularLocation>
        <location evidence="6">Nucleus</location>
        <location evidence="6">Nucleoplasm</location>
    </subcellularLocation>
</comment>
<dbReference type="SMART" id="SM01035">
    <property type="entry name" value="BOP1NT"/>
    <property type="match status" value="1"/>
</dbReference>
<keyword evidence="4" id="KW-0677">Repeat</keyword>
<dbReference type="Proteomes" id="UP000238479">
    <property type="component" value="Chromosome 7"/>
</dbReference>
<dbReference type="PROSITE" id="PS50294">
    <property type="entry name" value="WD_REPEATS_REGION"/>
    <property type="match status" value="1"/>
</dbReference>
<dbReference type="PANTHER" id="PTHR17605">
    <property type="entry name" value="RIBOSOME BIOGENESIS PROTEIN BOP1 BLOCK OF PROLIFERATION 1 PROTEIN"/>
    <property type="match status" value="1"/>
</dbReference>